<dbReference type="KEGG" id="paru:CYR75_06295"/>
<dbReference type="EMBL" id="CP025583">
    <property type="protein sequence ID" value="AUM73941.1"/>
    <property type="molecule type" value="Genomic_DNA"/>
</dbReference>
<feature type="region of interest" description="Disordered" evidence="1">
    <location>
        <begin position="37"/>
        <end position="188"/>
    </location>
</feature>
<feature type="chain" id="PRO_5014616754" evidence="2">
    <location>
        <begin position="32"/>
        <end position="188"/>
    </location>
</feature>
<feature type="compositionally biased region" description="Low complexity" evidence="1">
    <location>
        <begin position="59"/>
        <end position="112"/>
    </location>
</feature>
<name>A0A2K9ME72_9RHOB</name>
<protein>
    <submittedName>
        <fullName evidence="3">Uncharacterized protein</fullName>
    </submittedName>
</protein>
<keyword evidence="4" id="KW-1185">Reference proteome</keyword>
<organism evidence="3 4">
    <name type="scientific">Paracoccus jeotgali</name>
    <dbReference type="NCBI Taxonomy" id="2065379"/>
    <lineage>
        <taxon>Bacteria</taxon>
        <taxon>Pseudomonadati</taxon>
        <taxon>Pseudomonadota</taxon>
        <taxon>Alphaproteobacteria</taxon>
        <taxon>Rhodobacterales</taxon>
        <taxon>Paracoccaceae</taxon>
        <taxon>Paracoccus</taxon>
    </lineage>
</organism>
<evidence type="ECO:0000256" key="1">
    <source>
        <dbReference type="SAM" id="MobiDB-lite"/>
    </source>
</evidence>
<evidence type="ECO:0000313" key="3">
    <source>
        <dbReference type="EMBL" id="AUM73941.1"/>
    </source>
</evidence>
<sequence length="188" mass="18043">MRLMIAKGTAMRKLLLSTVLSLGTLTLAAQAQTTPAADPVTLPAPPEAGAPVVTGDAGTTDAAPVEAAPADAAPADTAPADAGAETTAEAEPTQPASVETAPETAEPQAEAQDGTQASVGDEGAVATPATEPEPAEGGTAPENAGSTGWTGGTGGAFIGTTPAGAVPQSKTWQPPVTTGIDLLGGPNG</sequence>
<feature type="compositionally biased region" description="Gly residues" evidence="1">
    <location>
        <begin position="148"/>
        <end position="157"/>
    </location>
</feature>
<accession>A0A2K9ME72</accession>
<dbReference type="AlphaFoldDB" id="A0A2K9ME72"/>
<feature type="signal peptide" evidence="2">
    <location>
        <begin position="1"/>
        <end position="31"/>
    </location>
</feature>
<evidence type="ECO:0000256" key="2">
    <source>
        <dbReference type="SAM" id="SignalP"/>
    </source>
</evidence>
<feature type="compositionally biased region" description="Low complexity" evidence="1">
    <location>
        <begin position="122"/>
        <end position="147"/>
    </location>
</feature>
<evidence type="ECO:0000313" key="4">
    <source>
        <dbReference type="Proteomes" id="UP000234882"/>
    </source>
</evidence>
<gene>
    <name evidence="3" type="ORF">CYR75_06295</name>
</gene>
<reference evidence="4" key="1">
    <citation type="submission" date="2017-12" db="EMBL/GenBank/DDBJ databases">
        <title>Genomic analysis of Paracoccus sp. CBA4604.</title>
        <authorList>
            <person name="Roh S.W."/>
            <person name="Kim J.Y."/>
            <person name="Kim J.S."/>
        </authorList>
    </citation>
    <scope>NUCLEOTIDE SEQUENCE [LARGE SCALE GENOMIC DNA]</scope>
    <source>
        <strain evidence="4">CBA4604</strain>
    </source>
</reference>
<keyword evidence="2" id="KW-0732">Signal</keyword>
<dbReference type="Proteomes" id="UP000234882">
    <property type="component" value="Chromosome"/>
</dbReference>
<proteinExistence type="predicted"/>